<dbReference type="GO" id="GO:0003729">
    <property type="term" value="F:mRNA binding"/>
    <property type="evidence" value="ECO:0007669"/>
    <property type="project" value="InterPro"/>
</dbReference>
<dbReference type="AlphaFoldDB" id="A0A0G4GRI4"/>
<feature type="domain" description="C3H1-type" evidence="7">
    <location>
        <begin position="87"/>
        <end position="109"/>
    </location>
</feature>
<feature type="compositionally biased region" description="Low complexity" evidence="6">
    <location>
        <begin position="278"/>
        <end position="293"/>
    </location>
</feature>
<dbReference type="OrthoDB" id="415459at2759"/>
<dbReference type="GO" id="GO:0008270">
    <property type="term" value="F:zinc ion binding"/>
    <property type="evidence" value="ECO:0007669"/>
    <property type="project" value="UniProtKB-KW"/>
</dbReference>
<reference evidence="8 9" key="1">
    <citation type="submission" date="2014-11" db="EMBL/GenBank/DDBJ databases">
        <authorList>
            <person name="Zhu J."/>
            <person name="Qi W."/>
            <person name="Song R."/>
        </authorList>
    </citation>
    <scope>NUCLEOTIDE SEQUENCE [LARGE SCALE GENOMIC DNA]</scope>
</reference>
<dbReference type="PROSITE" id="PS50103">
    <property type="entry name" value="ZF_C3H1"/>
    <property type="match status" value="3"/>
</dbReference>
<evidence type="ECO:0000259" key="7">
    <source>
        <dbReference type="PROSITE" id="PS50103"/>
    </source>
</evidence>
<proteinExistence type="predicted"/>
<evidence type="ECO:0000256" key="4">
    <source>
        <dbReference type="ARBA" id="ARBA00022833"/>
    </source>
</evidence>
<feature type="compositionally biased region" description="Low complexity" evidence="6">
    <location>
        <begin position="412"/>
        <end position="444"/>
    </location>
</feature>
<gene>
    <name evidence="8" type="ORF">Vbra_22380</name>
</gene>
<feature type="compositionally biased region" description="Basic residues" evidence="6">
    <location>
        <begin position="123"/>
        <end position="133"/>
    </location>
</feature>
<dbReference type="VEuPathDB" id="CryptoDB:Vbra_22380"/>
<dbReference type="InterPro" id="IPR036855">
    <property type="entry name" value="Znf_CCCH_sf"/>
</dbReference>
<feature type="domain" description="C3H1-type" evidence="7">
    <location>
        <begin position="46"/>
        <end position="73"/>
    </location>
</feature>
<feature type="zinc finger region" description="C3H1-type" evidence="5">
    <location>
        <begin position="46"/>
        <end position="73"/>
    </location>
</feature>
<dbReference type="Gene3D" id="4.10.1000.10">
    <property type="entry name" value="Zinc finger, CCCH-type"/>
    <property type="match status" value="1"/>
</dbReference>
<dbReference type="InterPro" id="IPR045877">
    <property type="entry name" value="ZFP36-like"/>
</dbReference>
<dbReference type="EMBL" id="CDMY01000773">
    <property type="protein sequence ID" value="CEM33160.1"/>
    <property type="molecule type" value="Genomic_DNA"/>
</dbReference>
<feature type="zinc finger region" description="C3H1-type" evidence="5">
    <location>
        <begin position="11"/>
        <end position="38"/>
    </location>
</feature>
<protein>
    <recommendedName>
        <fullName evidence="7">C3H1-type domain-containing protein</fullName>
    </recommendedName>
</protein>
<accession>A0A0G4GRI4</accession>
<dbReference type="PANTHER" id="PTHR12547:SF18">
    <property type="entry name" value="PROTEIN TIS11"/>
    <property type="match status" value="1"/>
</dbReference>
<evidence type="ECO:0000256" key="6">
    <source>
        <dbReference type="SAM" id="MobiDB-lite"/>
    </source>
</evidence>
<keyword evidence="4 5" id="KW-0862">Zinc</keyword>
<feature type="domain" description="C3H1-type" evidence="7">
    <location>
        <begin position="11"/>
        <end position="38"/>
    </location>
</feature>
<dbReference type="Gene3D" id="3.30.1370.210">
    <property type="match status" value="1"/>
</dbReference>
<feature type="region of interest" description="Disordered" evidence="6">
    <location>
        <begin position="113"/>
        <end position="139"/>
    </location>
</feature>
<evidence type="ECO:0000313" key="9">
    <source>
        <dbReference type="Proteomes" id="UP000041254"/>
    </source>
</evidence>
<evidence type="ECO:0000256" key="1">
    <source>
        <dbReference type="ARBA" id="ARBA00022723"/>
    </source>
</evidence>
<feature type="region of interest" description="Disordered" evidence="6">
    <location>
        <begin position="394"/>
        <end position="464"/>
    </location>
</feature>
<keyword evidence="1 5" id="KW-0479">Metal-binding</keyword>
<evidence type="ECO:0000256" key="3">
    <source>
        <dbReference type="ARBA" id="ARBA00022771"/>
    </source>
</evidence>
<dbReference type="Pfam" id="PF00642">
    <property type="entry name" value="zf-CCCH"/>
    <property type="match status" value="1"/>
</dbReference>
<sequence length="513" mass="54267">MTWTAPVQAQFYKTKMCPLFEKGRCFNGRKCRYAHSDSELRELPDLRCTKLCESVLKGEPCKSDNCTFAHTREELRTSHITFHKVSLCNFYKKGRCLNGVYCRFAHGLSELRGPLPKKTSNPKSKKGGLKGRRRMDDGEYSEYTDDHNMGMEVHDIRSPHSVTTLTGGISPTPPSSGPGISVASTTCSISDNDNSTENRAFHGGFPRHVLEGVAEGDSTDGSSHEGHSVVGVPPGAYIKKFDVERSITEVTATPLPPTPTPSLVFISRQAEHAHHEMSASPPVATPQAAPATPHSFKPPLPPMCSVPLPTHDLTSLATHRPSSKKKKPLTMPLPLPLSSLLGPYGGEGILGGGPTDKADVVVGVGAKAAPERSSSGPVVTRQASFPLETVARSVTGSSLSTVRPPPLDIPHSASVGSVGGKVVSGYPPHSHSRPSHSSSTSMPSGDTPVGSGGGSGMGGFYTPGVGPTTPALSASSTTTPLPNFHHLLSCTSRQFSAEELQTLLTAPSAVYED</sequence>
<name>A0A0G4GRI4_VITBC</name>
<organism evidence="8 9">
    <name type="scientific">Vitrella brassicaformis (strain CCMP3155)</name>
    <dbReference type="NCBI Taxonomy" id="1169540"/>
    <lineage>
        <taxon>Eukaryota</taxon>
        <taxon>Sar</taxon>
        <taxon>Alveolata</taxon>
        <taxon>Colpodellida</taxon>
        <taxon>Vitrellaceae</taxon>
        <taxon>Vitrella</taxon>
    </lineage>
</organism>
<dbReference type="SUPFAM" id="SSF90229">
    <property type="entry name" value="CCCH zinc finger"/>
    <property type="match status" value="2"/>
</dbReference>
<evidence type="ECO:0000313" key="8">
    <source>
        <dbReference type="EMBL" id="CEM33160.1"/>
    </source>
</evidence>
<dbReference type="PANTHER" id="PTHR12547">
    <property type="entry name" value="CCCH ZINC FINGER/TIS11-RELATED"/>
    <property type="match status" value="1"/>
</dbReference>
<feature type="zinc finger region" description="C3H1-type" evidence="5">
    <location>
        <begin position="87"/>
        <end position="109"/>
    </location>
</feature>
<evidence type="ECO:0000256" key="2">
    <source>
        <dbReference type="ARBA" id="ARBA00022737"/>
    </source>
</evidence>
<evidence type="ECO:0000256" key="5">
    <source>
        <dbReference type="PROSITE-ProRule" id="PRU00723"/>
    </source>
</evidence>
<dbReference type="InterPro" id="IPR000571">
    <property type="entry name" value="Znf_CCCH"/>
</dbReference>
<feature type="compositionally biased region" description="Gly residues" evidence="6">
    <location>
        <begin position="450"/>
        <end position="461"/>
    </location>
</feature>
<feature type="region of interest" description="Disordered" evidence="6">
    <location>
        <begin position="270"/>
        <end position="293"/>
    </location>
</feature>
<keyword evidence="3 5" id="KW-0863">Zinc-finger</keyword>
<dbReference type="SMART" id="SM00356">
    <property type="entry name" value="ZnF_C3H1"/>
    <property type="match status" value="3"/>
</dbReference>
<keyword evidence="2" id="KW-0677">Repeat</keyword>
<keyword evidence="9" id="KW-1185">Reference proteome</keyword>
<dbReference type="Proteomes" id="UP000041254">
    <property type="component" value="Unassembled WGS sequence"/>
</dbReference>
<dbReference type="InParanoid" id="A0A0G4GRI4"/>